<dbReference type="GO" id="GO:0005886">
    <property type="term" value="C:plasma membrane"/>
    <property type="evidence" value="ECO:0007669"/>
    <property type="project" value="TreeGrafter"/>
</dbReference>
<comment type="subcellular location">
    <subcellularLocation>
        <location evidence="1">Membrane</location>
        <topology evidence="1">Multi-pass membrane protein</topology>
    </subcellularLocation>
</comment>
<evidence type="ECO:0000259" key="7">
    <source>
        <dbReference type="Pfam" id="PF04138"/>
    </source>
</evidence>
<sequence length="126" mass="14400">MRINNQQILRFILSGLIASIINFISYRSLYLLFNNILFASISGYCIGILISFIFGKLWVFKNSNGQPLVKSFSLFCLIYFLGGIEMSLVILFINQLIDNYKIAWLFGALIGSINNYLGSKYLSFKK</sequence>
<dbReference type="RefSeq" id="WP_241466704.1">
    <property type="nucleotide sequence ID" value="NZ_CP138977.1"/>
</dbReference>
<proteinExistence type="inferred from homology"/>
<name>A0A0A2A7M3_PROMR</name>
<dbReference type="Pfam" id="PF04138">
    <property type="entry name" value="GtrA_DPMS_TM"/>
    <property type="match status" value="1"/>
</dbReference>
<gene>
    <name evidence="8" type="ORF">EU95_0379</name>
</gene>
<dbReference type="PANTHER" id="PTHR38459:SF5">
    <property type="entry name" value="CELL WALL TEICHOIC ACID GLYCOSYLATION PROTEIN GTCA"/>
    <property type="match status" value="1"/>
</dbReference>
<evidence type="ECO:0000256" key="1">
    <source>
        <dbReference type="ARBA" id="ARBA00004141"/>
    </source>
</evidence>
<evidence type="ECO:0000313" key="9">
    <source>
        <dbReference type="Proteomes" id="UP000030355"/>
    </source>
</evidence>
<dbReference type="AlphaFoldDB" id="A0A0A2A7M3"/>
<comment type="caution">
    <text evidence="8">The sequence shown here is derived from an EMBL/GenBank/DDBJ whole genome shotgun (WGS) entry which is preliminary data.</text>
</comment>
<evidence type="ECO:0000256" key="6">
    <source>
        <dbReference type="SAM" id="Phobius"/>
    </source>
</evidence>
<dbReference type="InterPro" id="IPR051401">
    <property type="entry name" value="GtrA_CellWall_Glycosyl"/>
</dbReference>
<evidence type="ECO:0000256" key="4">
    <source>
        <dbReference type="ARBA" id="ARBA00022989"/>
    </source>
</evidence>
<evidence type="ECO:0000256" key="5">
    <source>
        <dbReference type="ARBA" id="ARBA00023136"/>
    </source>
</evidence>
<dbReference type="GO" id="GO:0000271">
    <property type="term" value="P:polysaccharide biosynthetic process"/>
    <property type="evidence" value="ECO:0007669"/>
    <property type="project" value="InterPro"/>
</dbReference>
<evidence type="ECO:0000256" key="3">
    <source>
        <dbReference type="ARBA" id="ARBA00022692"/>
    </source>
</evidence>
<accession>A0A0A2A7M3</accession>
<feature type="transmembrane region" description="Helical" evidence="6">
    <location>
        <begin position="99"/>
        <end position="117"/>
    </location>
</feature>
<dbReference type="Proteomes" id="UP000030355">
    <property type="component" value="Unassembled WGS sequence"/>
</dbReference>
<comment type="similarity">
    <text evidence="2">Belongs to the GtrA family.</text>
</comment>
<dbReference type="InterPro" id="IPR007267">
    <property type="entry name" value="GtrA_DPMS_TM"/>
</dbReference>
<evidence type="ECO:0000313" key="8">
    <source>
        <dbReference type="EMBL" id="KGF96494.1"/>
    </source>
</evidence>
<feature type="transmembrane region" description="Helical" evidence="6">
    <location>
        <begin position="12"/>
        <end position="30"/>
    </location>
</feature>
<feature type="transmembrane region" description="Helical" evidence="6">
    <location>
        <begin position="72"/>
        <end position="93"/>
    </location>
</feature>
<evidence type="ECO:0000256" key="2">
    <source>
        <dbReference type="ARBA" id="ARBA00009399"/>
    </source>
</evidence>
<dbReference type="EMBL" id="JNAL01000007">
    <property type="protein sequence ID" value="KGF96494.1"/>
    <property type="molecule type" value="Genomic_DNA"/>
</dbReference>
<keyword evidence="3 6" id="KW-0812">Transmembrane</keyword>
<feature type="transmembrane region" description="Helical" evidence="6">
    <location>
        <begin position="36"/>
        <end position="60"/>
    </location>
</feature>
<feature type="domain" description="GtrA/DPMS transmembrane" evidence="7">
    <location>
        <begin position="10"/>
        <end position="124"/>
    </location>
</feature>
<reference evidence="9" key="1">
    <citation type="journal article" date="2014" name="Sci. Data">
        <title>Genomes of diverse isolates of the marine cyanobacterium Prochlorococcus.</title>
        <authorList>
            <person name="Biller S."/>
            <person name="Berube P."/>
            <person name="Thompson J."/>
            <person name="Kelly L."/>
            <person name="Roggensack S."/>
            <person name="Awad L."/>
            <person name="Roache-Johnson K."/>
            <person name="Ding H."/>
            <person name="Giovannoni S.J."/>
            <person name="Moore L.R."/>
            <person name="Chisholm S.W."/>
        </authorList>
    </citation>
    <scope>NUCLEOTIDE SEQUENCE [LARGE SCALE GENOMIC DNA]</scope>
    <source>
        <strain evidence="9">MIT 9201</strain>
    </source>
</reference>
<dbReference type="STRING" id="93057.EU95_0379"/>
<keyword evidence="5 6" id="KW-0472">Membrane</keyword>
<protein>
    <recommendedName>
        <fullName evidence="7">GtrA/DPMS transmembrane domain-containing protein</fullName>
    </recommendedName>
</protein>
<organism evidence="8 9">
    <name type="scientific">Prochlorococcus marinus str. MIT 9201</name>
    <dbReference type="NCBI Taxonomy" id="93057"/>
    <lineage>
        <taxon>Bacteria</taxon>
        <taxon>Bacillati</taxon>
        <taxon>Cyanobacteriota</taxon>
        <taxon>Cyanophyceae</taxon>
        <taxon>Synechococcales</taxon>
        <taxon>Prochlorococcaceae</taxon>
        <taxon>Prochlorococcus</taxon>
    </lineage>
</organism>
<keyword evidence="4 6" id="KW-1133">Transmembrane helix</keyword>
<dbReference type="PANTHER" id="PTHR38459">
    <property type="entry name" value="PROPHAGE BACTOPRENOL-LINKED GLUCOSE TRANSLOCASE HOMOLOG"/>
    <property type="match status" value="1"/>
</dbReference>